<protein>
    <recommendedName>
        <fullName evidence="4">Glycosyltransferase RgtA/B/C/D-like domain-containing protein</fullName>
    </recommendedName>
</protein>
<feature type="transmembrane region" description="Helical" evidence="1">
    <location>
        <begin position="26"/>
        <end position="51"/>
    </location>
</feature>
<name>A0ABQ3UK98_9CHLR</name>
<feature type="transmembrane region" description="Helical" evidence="1">
    <location>
        <begin position="234"/>
        <end position="254"/>
    </location>
</feature>
<organism evidence="2 3">
    <name type="scientific">Ktedonobacter robiniae</name>
    <dbReference type="NCBI Taxonomy" id="2778365"/>
    <lineage>
        <taxon>Bacteria</taxon>
        <taxon>Bacillati</taxon>
        <taxon>Chloroflexota</taxon>
        <taxon>Ktedonobacteria</taxon>
        <taxon>Ktedonobacterales</taxon>
        <taxon>Ktedonobacteraceae</taxon>
        <taxon>Ktedonobacter</taxon>
    </lineage>
</organism>
<evidence type="ECO:0000313" key="3">
    <source>
        <dbReference type="Proteomes" id="UP000654345"/>
    </source>
</evidence>
<keyword evidence="3" id="KW-1185">Reference proteome</keyword>
<feature type="transmembrane region" description="Helical" evidence="1">
    <location>
        <begin position="153"/>
        <end position="171"/>
    </location>
</feature>
<evidence type="ECO:0008006" key="4">
    <source>
        <dbReference type="Google" id="ProtNLM"/>
    </source>
</evidence>
<sequence>MSTGTQTASSGELIQQGNGQTGPRRLLAFLIRPSVVTALLYLVFIVAFSMYKQYDALHYVHIGTVFSQHVAHGSAGYDGQFFYYMVTDPQHAPAHIDDPSYRYQRIIYPLLTVLLSLGQKALVPYAMLLINFVSIVGSVEIAAYLLKRRQLSPWYSLALGLYFGQTTAFIFDTTEPLTYFLICLGLLSLEWKRTRTAAICMSLAVLARETAVLFPLGYIALLFWRRRWWESIRFALISLLPTALWYGLIVIIFGRTGLGYAPPFERIPFRGLFVFYQDPNRFPPLIILMFIPTVLSIIAFARAALPRRWGNCTWHTWLIWGLNLALTIFMSIASYEELVSAGRLSTGLVLAMLLYGWQARDRFTLWASQIYTITFILYIAGLFLLRAGPFLLLFPS</sequence>
<reference evidence="2 3" key="1">
    <citation type="journal article" date="2021" name="Int. J. Syst. Evol. Microbiol.">
        <title>Reticulibacter mediterranei gen. nov., sp. nov., within the new family Reticulibacteraceae fam. nov., and Ktedonospora formicarum gen. nov., sp. nov., Ktedonobacter robiniae sp. nov., Dictyobacter formicarum sp. nov. and Dictyobacter arantiisoli sp. nov., belonging to the class Ktedonobacteria.</title>
        <authorList>
            <person name="Yabe S."/>
            <person name="Zheng Y."/>
            <person name="Wang C.M."/>
            <person name="Sakai Y."/>
            <person name="Abe K."/>
            <person name="Yokota A."/>
            <person name="Donadio S."/>
            <person name="Cavaletti L."/>
            <person name="Monciardini P."/>
        </authorList>
    </citation>
    <scope>NUCLEOTIDE SEQUENCE [LARGE SCALE GENOMIC DNA]</scope>
    <source>
        <strain evidence="2 3">SOSP1-30</strain>
    </source>
</reference>
<feature type="transmembrane region" description="Helical" evidence="1">
    <location>
        <begin position="285"/>
        <end position="305"/>
    </location>
</feature>
<dbReference type="InterPro" id="IPR058226">
    <property type="entry name" value="AZOBR_p60025-like"/>
</dbReference>
<proteinExistence type="predicted"/>
<feature type="transmembrane region" description="Helical" evidence="1">
    <location>
        <begin position="317"/>
        <end position="335"/>
    </location>
</feature>
<dbReference type="Proteomes" id="UP000654345">
    <property type="component" value="Unassembled WGS sequence"/>
</dbReference>
<dbReference type="EMBL" id="BNJG01000001">
    <property type="protein sequence ID" value="GHO53100.1"/>
    <property type="molecule type" value="Genomic_DNA"/>
</dbReference>
<keyword evidence="1" id="KW-0472">Membrane</keyword>
<keyword evidence="1" id="KW-0812">Transmembrane</keyword>
<comment type="caution">
    <text evidence="2">The sequence shown here is derived from an EMBL/GenBank/DDBJ whole genome shotgun (WGS) entry which is preliminary data.</text>
</comment>
<evidence type="ECO:0000256" key="1">
    <source>
        <dbReference type="SAM" id="Phobius"/>
    </source>
</evidence>
<gene>
    <name evidence="2" type="ORF">KSB_15750</name>
</gene>
<feature type="transmembrane region" description="Helical" evidence="1">
    <location>
        <begin position="341"/>
        <end position="358"/>
    </location>
</feature>
<dbReference type="RefSeq" id="WP_201369945.1">
    <property type="nucleotide sequence ID" value="NZ_BNJG01000001.1"/>
</dbReference>
<accession>A0ABQ3UK98</accession>
<feature type="transmembrane region" description="Helical" evidence="1">
    <location>
        <begin position="196"/>
        <end position="222"/>
    </location>
</feature>
<feature type="transmembrane region" description="Helical" evidence="1">
    <location>
        <begin position="122"/>
        <end position="146"/>
    </location>
</feature>
<feature type="transmembrane region" description="Helical" evidence="1">
    <location>
        <begin position="370"/>
        <end position="394"/>
    </location>
</feature>
<dbReference type="NCBIfam" id="NF046093">
    <property type="entry name" value="AZOBR_p60025_fam"/>
    <property type="match status" value="1"/>
</dbReference>
<evidence type="ECO:0000313" key="2">
    <source>
        <dbReference type="EMBL" id="GHO53100.1"/>
    </source>
</evidence>
<keyword evidence="1" id="KW-1133">Transmembrane helix</keyword>